<name>A0A550BVW7_9AGAR</name>
<keyword evidence="2" id="KW-1185">Reference proteome</keyword>
<organism evidence="1 2">
    <name type="scientific">Schizophyllum amplum</name>
    <dbReference type="NCBI Taxonomy" id="97359"/>
    <lineage>
        <taxon>Eukaryota</taxon>
        <taxon>Fungi</taxon>
        <taxon>Dikarya</taxon>
        <taxon>Basidiomycota</taxon>
        <taxon>Agaricomycotina</taxon>
        <taxon>Agaricomycetes</taxon>
        <taxon>Agaricomycetidae</taxon>
        <taxon>Agaricales</taxon>
        <taxon>Schizophyllaceae</taxon>
        <taxon>Schizophyllum</taxon>
    </lineage>
</organism>
<dbReference type="AlphaFoldDB" id="A0A550BVW7"/>
<comment type="caution">
    <text evidence="1">The sequence shown here is derived from an EMBL/GenBank/DDBJ whole genome shotgun (WGS) entry which is preliminary data.</text>
</comment>
<evidence type="ECO:0000313" key="1">
    <source>
        <dbReference type="EMBL" id="TRM56665.1"/>
    </source>
</evidence>
<dbReference type="Proteomes" id="UP000320762">
    <property type="component" value="Unassembled WGS sequence"/>
</dbReference>
<protein>
    <submittedName>
        <fullName evidence="1">Uncharacterized protein</fullName>
    </submittedName>
</protein>
<evidence type="ECO:0000313" key="2">
    <source>
        <dbReference type="Proteomes" id="UP000320762"/>
    </source>
</evidence>
<accession>A0A550BVW7</accession>
<dbReference type="EMBL" id="VDMD01000063">
    <property type="protein sequence ID" value="TRM56665.1"/>
    <property type="molecule type" value="Genomic_DNA"/>
</dbReference>
<sequence length="193" mass="20886">MTTLPCHAADYSNFHRPHASLRSRDPFTCLPPPRPTPVVAAAASHLVVADTPHNELEATLVRVVMATAGACNDRAVLRSAACAQHGIVLDVCRYVLDCQVRPAILTRTGCASGGTASRRPPRTPSPAVTLGLLSRQTAELIATQVRQARARWSSLTFFQTSAPSHTPRTNLPSPSLRRLYSDVPANSENIYRQ</sequence>
<proteinExistence type="predicted"/>
<gene>
    <name evidence="1" type="ORF">BD626DRAFT_518614</name>
</gene>
<reference evidence="1 2" key="1">
    <citation type="journal article" date="2019" name="New Phytol.">
        <title>Comparative genomics reveals unique wood-decay strategies and fruiting body development in the Schizophyllaceae.</title>
        <authorList>
            <person name="Almasi E."/>
            <person name="Sahu N."/>
            <person name="Krizsan K."/>
            <person name="Balint B."/>
            <person name="Kovacs G.M."/>
            <person name="Kiss B."/>
            <person name="Cseklye J."/>
            <person name="Drula E."/>
            <person name="Henrissat B."/>
            <person name="Nagy I."/>
            <person name="Chovatia M."/>
            <person name="Adam C."/>
            <person name="LaButti K."/>
            <person name="Lipzen A."/>
            <person name="Riley R."/>
            <person name="Grigoriev I.V."/>
            <person name="Nagy L.G."/>
        </authorList>
    </citation>
    <scope>NUCLEOTIDE SEQUENCE [LARGE SCALE GENOMIC DNA]</scope>
    <source>
        <strain evidence="1 2">NL-1724</strain>
    </source>
</reference>